<proteinExistence type="predicted"/>
<reference evidence="1 2" key="1">
    <citation type="journal article" date="2020" name="Nat. Commun.">
        <title>Genome of Tripterygium wilfordii and identification of cytochrome P450 involved in triptolide biosynthesis.</title>
        <authorList>
            <person name="Tu L."/>
            <person name="Su P."/>
            <person name="Zhang Z."/>
            <person name="Gao L."/>
            <person name="Wang J."/>
            <person name="Hu T."/>
            <person name="Zhou J."/>
            <person name="Zhang Y."/>
            <person name="Zhao Y."/>
            <person name="Liu Y."/>
            <person name="Song Y."/>
            <person name="Tong Y."/>
            <person name="Lu Y."/>
            <person name="Yang J."/>
            <person name="Xu C."/>
            <person name="Jia M."/>
            <person name="Peters R.J."/>
            <person name="Huang L."/>
            <person name="Gao W."/>
        </authorList>
    </citation>
    <scope>NUCLEOTIDE SEQUENCE [LARGE SCALE GENOMIC DNA]</scope>
    <source>
        <strain evidence="2">cv. XIE 37</strain>
        <tissue evidence="1">Leaf</tissue>
    </source>
</reference>
<keyword evidence="2" id="KW-1185">Reference proteome</keyword>
<dbReference type="Proteomes" id="UP000593562">
    <property type="component" value="Unassembled WGS sequence"/>
</dbReference>
<dbReference type="PANTHER" id="PTHR35104:SF13">
    <property type="entry name" value="OS03G0807000 PROTEIN"/>
    <property type="match status" value="1"/>
</dbReference>
<gene>
    <name evidence="1" type="ORF">HS088_TW23G00447</name>
</gene>
<evidence type="ECO:0000313" key="2">
    <source>
        <dbReference type="Proteomes" id="UP000593562"/>
    </source>
</evidence>
<dbReference type="PANTHER" id="PTHR35104">
    <property type="entry name" value="OS03G0807000 PROTEIN"/>
    <property type="match status" value="1"/>
</dbReference>
<comment type="caution">
    <text evidence="1">The sequence shown here is derived from an EMBL/GenBank/DDBJ whole genome shotgun (WGS) entry which is preliminary data.</text>
</comment>
<dbReference type="InParanoid" id="A0A7J7BV03"/>
<evidence type="ECO:0000313" key="1">
    <source>
        <dbReference type="EMBL" id="KAF5725720.1"/>
    </source>
</evidence>
<organism evidence="1 2">
    <name type="scientific">Tripterygium wilfordii</name>
    <name type="common">Thunder God vine</name>
    <dbReference type="NCBI Taxonomy" id="458696"/>
    <lineage>
        <taxon>Eukaryota</taxon>
        <taxon>Viridiplantae</taxon>
        <taxon>Streptophyta</taxon>
        <taxon>Embryophyta</taxon>
        <taxon>Tracheophyta</taxon>
        <taxon>Spermatophyta</taxon>
        <taxon>Magnoliopsida</taxon>
        <taxon>eudicotyledons</taxon>
        <taxon>Gunneridae</taxon>
        <taxon>Pentapetalae</taxon>
        <taxon>rosids</taxon>
        <taxon>fabids</taxon>
        <taxon>Celastrales</taxon>
        <taxon>Celastraceae</taxon>
        <taxon>Tripterygium</taxon>
    </lineage>
</organism>
<accession>A0A7J7BV03</accession>
<name>A0A7J7BV03_TRIWF</name>
<sequence length="120" mass="13784">MKGFAFKIESVSDGVVRKVANQQNHRNDQEKTEIERRTIPTMVLNGSVVVMVADISANLCQYLACNPERIRSDRVLYLLFCFPFQQFHRLAIHLWSLITFHSNNTANLSDEDDVDDSHSD</sequence>
<dbReference type="AlphaFoldDB" id="A0A7J7BV03"/>
<dbReference type="EMBL" id="JAAARO010000023">
    <property type="protein sequence ID" value="KAF5725720.1"/>
    <property type="molecule type" value="Genomic_DNA"/>
</dbReference>
<protein>
    <submittedName>
        <fullName evidence="1">Uncharacterized protein</fullName>
    </submittedName>
</protein>